<dbReference type="EMBL" id="JADYXP020000018">
    <property type="protein sequence ID" value="KAL0105814.1"/>
    <property type="molecule type" value="Genomic_DNA"/>
</dbReference>
<evidence type="ECO:0000313" key="1">
    <source>
        <dbReference type="EMBL" id="KAL0105814.1"/>
    </source>
</evidence>
<keyword evidence="2" id="KW-1185">Reference proteome</keyword>
<proteinExistence type="predicted"/>
<gene>
    <name evidence="1" type="ORF">PUN28_015911</name>
</gene>
<comment type="caution">
    <text evidence="1">The sequence shown here is derived from an EMBL/GenBank/DDBJ whole genome shotgun (WGS) entry which is preliminary data.</text>
</comment>
<dbReference type="Proteomes" id="UP001430953">
    <property type="component" value="Unassembled WGS sequence"/>
</dbReference>
<sequence>MRLSASRRAIWADDAKRDARTRFAVQLKKKKKKINNSPHKDAGCSCLRFEITKRCLFSSERACKRVNQHKSAR</sequence>
<dbReference type="AlphaFoldDB" id="A0AAW2ETR0"/>
<name>A0AAW2ETR0_9HYME</name>
<protein>
    <submittedName>
        <fullName evidence="1">Uncharacterized protein</fullName>
    </submittedName>
</protein>
<organism evidence="1 2">
    <name type="scientific">Cardiocondyla obscurior</name>
    <dbReference type="NCBI Taxonomy" id="286306"/>
    <lineage>
        <taxon>Eukaryota</taxon>
        <taxon>Metazoa</taxon>
        <taxon>Ecdysozoa</taxon>
        <taxon>Arthropoda</taxon>
        <taxon>Hexapoda</taxon>
        <taxon>Insecta</taxon>
        <taxon>Pterygota</taxon>
        <taxon>Neoptera</taxon>
        <taxon>Endopterygota</taxon>
        <taxon>Hymenoptera</taxon>
        <taxon>Apocrita</taxon>
        <taxon>Aculeata</taxon>
        <taxon>Formicoidea</taxon>
        <taxon>Formicidae</taxon>
        <taxon>Myrmicinae</taxon>
        <taxon>Cardiocondyla</taxon>
    </lineage>
</organism>
<reference evidence="1 2" key="1">
    <citation type="submission" date="2023-03" db="EMBL/GenBank/DDBJ databases">
        <title>High recombination rates correlate with genetic variation in Cardiocondyla obscurior ants.</title>
        <authorList>
            <person name="Errbii M."/>
        </authorList>
    </citation>
    <scope>NUCLEOTIDE SEQUENCE [LARGE SCALE GENOMIC DNA]</scope>
    <source>
        <strain evidence="1">Alpha-2009</strain>
        <tissue evidence="1">Whole body</tissue>
    </source>
</reference>
<evidence type="ECO:0000313" key="2">
    <source>
        <dbReference type="Proteomes" id="UP001430953"/>
    </source>
</evidence>
<accession>A0AAW2ETR0</accession>